<dbReference type="Proteomes" id="UP000659496">
    <property type="component" value="Unassembled WGS sequence"/>
</dbReference>
<sequence length="277" mass="32393">MSIDTIEQFQKDYQLRLAPRTIRAYQSNILQFFEQTGIPFQEITRKDIRNWLMWLEEQGYTPTTIYTKLIGVKTYFKYCLEEGWIATNPAARIPYPKLPDKVPIYLTKPELTQLRACVQHSLLERAIVEMFVSTGIRMGELVAMKKEDINETDRSIHIPDGKGNQGRIVLISLESLQYVQAYLASRTDELPYVFVNHNATKRIRHQKINANFQVYSEQLGFHVHPHMLRHTFAAHLAQKGMPGEAIQQLLGHQRPATTQLYARLFNHARKEMYDKWM</sequence>
<dbReference type="InterPro" id="IPR002104">
    <property type="entry name" value="Integrase_catalytic"/>
</dbReference>
<reference evidence="8 9" key="1">
    <citation type="submission" date="2020-08" db="EMBL/GenBank/DDBJ databases">
        <title>A Genomic Blueprint of the Chicken Gut Microbiome.</title>
        <authorList>
            <person name="Gilroy R."/>
            <person name="Ravi A."/>
            <person name="Getino M."/>
            <person name="Pursley I."/>
            <person name="Horton D.L."/>
            <person name="Alikhan N.-F."/>
            <person name="Baker D."/>
            <person name="Gharbi K."/>
            <person name="Hall N."/>
            <person name="Watson M."/>
            <person name="Adriaenssens E.M."/>
            <person name="Foster-Nyarko E."/>
            <person name="Jarju S."/>
            <person name="Secka A."/>
            <person name="Antonio M."/>
            <person name="Oren A."/>
            <person name="Chaudhuri R."/>
            <person name="La Ragione R.M."/>
            <person name="Hildebrand F."/>
            <person name="Pallen M.J."/>
        </authorList>
    </citation>
    <scope>NUCLEOTIDE SEQUENCE [LARGE SCALE GENOMIC DNA]</scope>
    <source>
        <strain evidence="8 9">Sa3CUA8</strain>
    </source>
</reference>
<dbReference type="InterPro" id="IPR050090">
    <property type="entry name" value="Tyrosine_recombinase_XerCD"/>
</dbReference>
<dbReference type="InterPro" id="IPR044068">
    <property type="entry name" value="CB"/>
</dbReference>
<dbReference type="Gene3D" id="1.10.150.130">
    <property type="match status" value="1"/>
</dbReference>
<dbReference type="Pfam" id="PF02899">
    <property type="entry name" value="Phage_int_SAM_1"/>
    <property type="match status" value="1"/>
</dbReference>
<comment type="caution">
    <text evidence="8">The sequence shown here is derived from an EMBL/GenBank/DDBJ whole genome shotgun (WGS) entry which is preliminary data.</text>
</comment>
<dbReference type="Gene3D" id="1.10.443.10">
    <property type="entry name" value="Intergrase catalytic core"/>
    <property type="match status" value="1"/>
</dbReference>
<gene>
    <name evidence="8" type="ORF">H9659_01490</name>
</gene>
<dbReference type="InterPro" id="IPR013762">
    <property type="entry name" value="Integrase-like_cat_sf"/>
</dbReference>
<keyword evidence="3 5" id="KW-0238">DNA-binding</keyword>
<dbReference type="PANTHER" id="PTHR30349">
    <property type="entry name" value="PHAGE INTEGRASE-RELATED"/>
    <property type="match status" value="1"/>
</dbReference>
<evidence type="ECO:0000256" key="4">
    <source>
        <dbReference type="ARBA" id="ARBA00023172"/>
    </source>
</evidence>
<dbReference type="InterPro" id="IPR010998">
    <property type="entry name" value="Integrase_recombinase_N"/>
</dbReference>
<evidence type="ECO:0000259" key="6">
    <source>
        <dbReference type="PROSITE" id="PS51898"/>
    </source>
</evidence>
<dbReference type="PROSITE" id="PS51900">
    <property type="entry name" value="CB"/>
    <property type="match status" value="1"/>
</dbReference>
<dbReference type="EMBL" id="JACSQY010000001">
    <property type="protein sequence ID" value="MBD7907004.1"/>
    <property type="molecule type" value="Genomic_DNA"/>
</dbReference>
<evidence type="ECO:0000256" key="1">
    <source>
        <dbReference type="ARBA" id="ARBA00008857"/>
    </source>
</evidence>
<dbReference type="PROSITE" id="PS51898">
    <property type="entry name" value="TYR_RECOMBINASE"/>
    <property type="match status" value="1"/>
</dbReference>
<protein>
    <submittedName>
        <fullName evidence="8">Tyrosine-type recombinase/integrase</fullName>
    </submittedName>
</protein>
<dbReference type="RefSeq" id="WP_039041492.1">
    <property type="nucleotide sequence ID" value="NZ_JACSQY010000001.1"/>
</dbReference>
<keyword evidence="4" id="KW-0233">DNA recombination</keyword>
<dbReference type="SUPFAM" id="SSF56349">
    <property type="entry name" value="DNA breaking-rejoining enzymes"/>
    <property type="match status" value="1"/>
</dbReference>
<comment type="similarity">
    <text evidence="1">Belongs to the 'phage' integrase family.</text>
</comment>
<organism evidence="8 9">
    <name type="scientific">Sporosarcina gallistercoris</name>
    <dbReference type="NCBI Taxonomy" id="2762245"/>
    <lineage>
        <taxon>Bacteria</taxon>
        <taxon>Bacillati</taxon>
        <taxon>Bacillota</taxon>
        <taxon>Bacilli</taxon>
        <taxon>Bacillales</taxon>
        <taxon>Caryophanaceae</taxon>
        <taxon>Sporosarcina</taxon>
    </lineage>
</organism>
<feature type="domain" description="Core-binding (CB)" evidence="7">
    <location>
        <begin position="1"/>
        <end position="80"/>
    </location>
</feature>
<evidence type="ECO:0000259" key="7">
    <source>
        <dbReference type="PROSITE" id="PS51900"/>
    </source>
</evidence>
<accession>A0ABR8PFR0</accession>
<evidence type="ECO:0000256" key="2">
    <source>
        <dbReference type="ARBA" id="ARBA00022908"/>
    </source>
</evidence>
<name>A0ABR8PFR0_9BACL</name>
<proteinExistence type="inferred from homology"/>
<dbReference type="PANTHER" id="PTHR30349:SF41">
    <property type="entry name" value="INTEGRASE_RECOMBINASE PROTEIN MJ0367-RELATED"/>
    <property type="match status" value="1"/>
</dbReference>
<feature type="domain" description="Tyr recombinase" evidence="6">
    <location>
        <begin position="101"/>
        <end position="274"/>
    </location>
</feature>
<evidence type="ECO:0000313" key="8">
    <source>
        <dbReference type="EMBL" id="MBD7907004.1"/>
    </source>
</evidence>
<dbReference type="InterPro" id="IPR004107">
    <property type="entry name" value="Integrase_SAM-like_N"/>
</dbReference>
<evidence type="ECO:0000256" key="3">
    <source>
        <dbReference type="ARBA" id="ARBA00023125"/>
    </source>
</evidence>
<keyword evidence="2" id="KW-0229">DNA integration</keyword>
<keyword evidence="9" id="KW-1185">Reference proteome</keyword>
<evidence type="ECO:0000256" key="5">
    <source>
        <dbReference type="PROSITE-ProRule" id="PRU01248"/>
    </source>
</evidence>
<dbReference type="InterPro" id="IPR011010">
    <property type="entry name" value="DNA_brk_join_enz"/>
</dbReference>
<evidence type="ECO:0000313" key="9">
    <source>
        <dbReference type="Proteomes" id="UP000659496"/>
    </source>
</evidence>
<dbReference type="Pfam" id="PF00589">
    <property type="entry name" value="Phage_integrase"/>
    <property type="match status" value="1"/>
</dbReference>